<keyword evidence="4" id="KW-0547">Nucleotide-binding</keyword>
<keyword evidence="7 9" id="KW-0472">Membrane</keyword>
<evidence type="ECO:0000259" key="11">
    <source>
        <dbReference type="PROSITE" id="PS50929"/>
    </source>
</evidence>
<feature type="compositionally biased region" description="Basic and acidic residues" evidence="8">
    <location>
        <begin position="31"/>
        <end position="40"/>
    </location>
</feature>
<dbReference type="PROSITE" id="PS50929">
    <property type="entry name" value="ABC_TM1F"/>
    <property type="match status" value="1"/>
</dbReference>
<dbReference type="AlphaFoldDB" id="A0A369W750"/>
<dbReference type="EMBL" id="QQNH01000008">
    <property type="protein sequence ID" value="RDE09170.1"/>
    <property type="molecule type" value="Genomic_DNA"/>
</dbReference>
<keyword evidence="13" id="KW-1185">Reference proteome</keyword>
<feature type="region of interest" description="Disordered" evidence="8">
    <location>
        <begin position="1"/>
        <end position="20"/>
    </location>
</feature>
<sequence>MPISCPMPMFSASRPSPARCRRDWTPCWPDRATRRREGSKGRIMTTVMNPGLRAEARTDAAARGEGQPAQAAPPLSARDETRANPDDRPQRTVPEMAPVLEGQRAPGRVLRPGGGNGDGQPPADGGGGRGGGGRGFHRQAEAPNFAKSFQNALGAVKRNLWIVMGFTLATNVLVLAIPVYLFQISDRVLTSRSLDTLIMLTLVIAGAIILQAILDALRRFILTRTAVEVAAQLGGPILSAAARASLNGNSKDYHVLGDLQQLRGFITSGTLLSILDAPLSPLFVIVVFLIHPDLGYIIVGASLVLLTLAVINQRVTARHFSDAGNFVSRASVHLDSMARNAQIINAMAMIPEAVRIWGRDTAGSLLAQSRGQDRNIIIASISRGFRMLTQVAMLGCGAYLAIQGELTGGMVIAASIIASRALGPIEGAIEGWNQFTNFRAAFQRIRTLLQSSPLNVERLLLPEPKGRLDVERVLYVPPPTKKVILNGVSLTLMPGESLAIVGNSGSGKTTLGKMLVGSILPTSGNVRLDLMDLRNWDPRQFGENIGYLPQDVQLFPGTIKANIGRMRDDARDQDIYEAAVLADVHEMIASFPQGYETFVAGDGAPLSGGQKQRIALARAFFGSPRLVVLDEPNSNLDTAGEAALARALQHAKRHQITTVTITQRTSLLACVDKIMVLNAGSVAMLGERTEVLKALTEGPAQPPSTMPQGPNP</sequence>
<comment type="caution">
    <text evidence="12">The sequence shown here is derived from an EMBL/GenBank/DDBJ whole genome shotgun (WGS) entry which is preliminary data.</text>
</comment>
<dbReference type="Pfam" id="PF00664">
    <property type="entry name" value="ABC_membrane"/>
    <property type="match status" value="1"/>
</dbReference>
<protein>
    <submittedName>
        <fullName evidence="12">Type I secretion system permease/ATPase</fullName>
    </submittedName>
</protein>
<dbReference type="InterPro" id="IPR036640">
    <property type="entry name" value="ABC1_TM_sf"/>
</dbReference>
<dbReference type="NCBIfam" id="TIGR01842">
    <property type="entry name" value="type_I_sec_PrtD"/>
    <property type="match status" value="1"/>
</dbReference>
<accession>A0A369W750</accession>
<dbReference type="SMART" id="SM00382">
    <property type="entry name" value="AAA"/>
    <property type="match status" value="1"/>
</dbReference>
<feature type="compositionally biased region" description="Basic and acidic residues" evidence="8">
    <location>
        <begin position="77"/>
        <end position="90"/>
    </location>
</feature>
<comment type="subcellular location">
    <subcellularLocation>
        <location evidence="1">Cell membrane</location>
        <topology evidence="1">Multi-pass membrane protein</topology>
    </subcellularLocation>
</comment>
<dbReference type="GO" id="GO:0030253">
    <property type="term" value="P:protein secretion by the type I secretion system"/>
    <property type="evidence" value="ECO:0007669"/>
    <property type="project" value="InterPro"/>
</dbReference>
<dbReference type="Gene3D" id="3.40.50.300">
    <property type="entry name" value="P-loop containing nucleotide triphosphate hydrolases"/>
    <property type="match status" value="1"/>
</dbReference>
<keyword evidence="6 9" id="KW-1133">Transmembrane helix</keyword>
<feature type="transmembrane region" description="Helical" evidence="9">
    <location>
        <begin position="194"/>
        <end position="214"/>
    </location>
</feature>
<evidence type="ECO:0000256" key="6">
    <source>
        <dbReference type="ARBA" id="ARBA00022989"/>
    </source>
</evidence>
<dbReference type="InterPro" id="IPR027417">
    <property type="entry name" value="P-loop_NTPase"/>
</dbReference>
<evidence type="ECO:0000313" key="13">
    <source>
        <dbReference type="Proteomes" id="UP000253759"/>
    </source>
</evidence>
<evidence type="ECO:0000313" key="12">
    <source>
        <dbReference type="EMBL" id="RDE09170.1"/>
    </source>
</evidence>
<feature type="transmembrane region" description="Helical" evidence="9">
    <location>
        <begin position="160"/>
        <end position="182"/>
    </location>
</feature>
<feature type="transmembrane region" description="Helical" evidence="9">
    <location>
        <begin position="265"/>
        <end position="288"/>
    </location>
</feature>
<dbReference type="GO" id="GO:0030256">
    <property type="term" value="C:type I protein secretion system complex"/>
    <property type="evidence" value="ECO:0007669"/>
    <property type="project" value="InterPro"/>
</dbReference>
<evidence type="ECO:0000256" key="7">
    <source>
        <dbReference type="ARBA" id="ARBA00023136"/>
    </source>
</evidence>
<dbReference type="InterPro" id="IPR003593">
    <property type="entry name" value="AAA+_ATPase"/>
</dbReference>
<evidence type="ECO:0000259" key="10">
    <source>
        <dbReference type="PROSITE" id="PS50893"/>
    </source>
</evidence>
<comment type="similarity">
    <text evidence="2">Belongs to the ABC transporter superfamily.</text>
</comment>
<evidence type="ECO:0000256" key="4">
    <source>
        <dbReference type="ARBA" id="ARBA00022741"/>
    </source>
</evidence>
<feature type="domain" description="ABC transmembrane type-1" evidence="11">
    <location>
        <begin position="161"/>
        <end position="437"/>
    </location>
</feature>
<evidence type="ECO:0000256" key="9">
    <source>
        <dbReference type="SAM" id="Phobius"/>
    </source>
</evidence>
<organism evidence="12 13">
    <name type="scientific">Pelagibacterium lacus</name>
    <dbReference type="NCBI Taxonomy" id="2282655"/>
    <lineage>
        <taxon>Bacteria</taxon>
        <taxon>Pseudomonadati</taxon>
        <taxon>Pseudomonadota</taxon>
        <taxon>Alphaproteobacteria</taxon>
        <taxon>Hyphomicrobiales</taxon>
        <taxon>Devosiaceae</taxon>
        <taxon>Pelagibacterium</taxon>
    </lineage>
</organism>
<proteinExistence type="inferred from homology"/>
<evidence type="ECO:0000256" key="2">
    <source>
        <dbReference type="ARBA" id="ARBA00005417"/>
    </source>
</evidence>
<dbReference type="GO" id="GO:0005886">
    <property type="term" value="C:plasma membrane"/>
    <property type="evidence" value="ECO:0007669"/>
    <property type="project" value="UniProtKB-SubCell"/>
</dbReference>
<dbReference type="Pfam" id="PF00005">
    <property type="entry name" value="ABC_tran"/>
    <property type="match status" value="1"/>
</dbReference>
<dbReference type="OrthoDB" id="9808328at2"/>
<dbReference type="Proteomes" id="UP000253759">
    <property type="component" value="Unassembled WGS sequence"/>
</dbReference>
<evidence type="ECO:0000256" key="3">
    <source>
        <dbReference type="ARBA" id="ARBA00022692"/>
    </source>
</evidence>
<dbReference type="PANTHER" id="PTHR43394">
    <property type="entry name" value="ATP-DEPENDENT PERMEASE MDL1, MITOCHONDRIAL"/>
    <property type="match status" value="1"/>
</dbReference>
<dbReference type="Gene3D" id="1.20.1560.10">
    <property type="entry name" value="ABC transporter type 1, transmembrane domain"/>
    <property type="match status" value="1"/>
</dbReference>
<keyword evidence="5" id="KW-0067">ATP-binding</keyword>
<feature type="region of interest" description="Disordered" evidence="8">
    <location>
        <begin position="28"/>
        <end position="138"/>
    </location>
</feature>
<dbReference type="InterPro" id="IPR017871">
    <property type="entry name" value="ABC_transporter-like_CS"/>
</dbReference>
<dbReference type="GO" id="GO:0015421">
    <property type="term" value="F:ABC-type oligopeptide transporter activity"/>
    <property type="evidence" value="ECO:0007669"/>
    <property type="project" value="TreeGrafter"/>
</dbReference>
<dbReference type="SUPFAM" id="SSF90123">
    <property type="entry name" value="ABC transporter transmembrane region"/>
    <property type="match status" value="1"/>
</dbReference>
<dbReference type="GO" id="GO:0005524">
    <property type="term" value="F:ATP binding"/>
    <property type="evidence" value="ECO:0007669"/>
    <property type="project" value="UniProtKB-KW"/>
</dbReference>
<evidence type="ECO:0000256" key="1">
    <source>
        <dbReference type="ARBA" id="ARBA00004651"/>
    </source>
</evidence>
<keyword evidence="3 9" id="KW-0812">Transmembrane</keyword>
<dbReference type="InterPro" id="IPR011527">
    <property type="entry name" value="ABC1_TM_dom"/>
</dbReference>
<feature type="domain" description="ABC transporter" evidence="10">
    <location>
        <begin position="468"/>
        <end position="704"/>
    </location>
</feature>
<dbReference type="PROSITE" id="PS00211">
    <property type="entry name" value="ABC_TRANSPORTER_1"/>
    <property type="match status" value="1"/>
</dbReference>
<dbReference type="PANTHER" id="PTHR43394:SF1">
    <property type="entry name" value="ATP-BINDING CASSETTE SUB-FAMILY B MEMBER 10, MITOCHONDRIAL"/>
    <property type="match status" value="1"/>
</dbReference>
<dbReference type="SUPFAM" id="SSF52540">
    <property type="entry name" value="P-loop containing nucleoside triphosphate hydrolases"/>
    <property type="match status" value="1"/>
</dbReference>
<dbReference type="InterPro" id="IPR039421">
    <property type="entry name" value="Type_1_exporter"/>
</dbReference>
<dbReference type="PROSITE" id="PS50893">
    <property type="entry name" value="ABC_TRANSPORTER_2"/>
    <property type="match status" value="1"/>
</dbReference>
<reference evidence="13" key="1">
    <citation type="submission" date="2018-07" db="EMBL/GenBank/DDBJ databases">
        <authorList>
            <person name="Liu B.-T."/>
            <person name="Du Z."/>
        </authorList>
    </citation>
    <scope>NUCLEOTIDE SEQUENCE [LARGE SCALE GENOMIC DNA]</scope>
    <source>
        <strain evidence="13">XYN52</strain>
    </source>
</reference>
<evidence type="ECO:0000256" key="8">
    <source>
        <dbReference type="SAM" id="MobiDB-lite"/>
    </source>
</evidence>
<feature type="transmembrane region" description="Helical" evidence="9">
    <location>
        <begin position="294"/>
        <end position="311"/>
    </location>
</feature>
<evidence type="ECO:0000256" key="5">
    <source>
        <dbReference type="ARBA" id="ARBA00022840"/>
    </source>
</evidence>
<dbReference type="GO" id="GO:0016887">
    <property type="term" value="F:ATP hydrolysis activity"/>
    <property type="evidence" value="ECO:0007669"/>
    <property type="project" value="InterPro"/>
</dbReference>
<dbReference type="InterPro" id="IPR003439">
    <property type="entry name" value="ABC_transporter-like_ATP-bd"/>
</dbReference>
<gene>
    <name evidence="12" type="ORF">DVH29_08240</name>
</gene>
<name>A0A369W750_9HYPH</name>
<feature type="compositionally biased region" description="Gly residues" evidence="8">
    <location>
        <begin position="112"/>
        <end position="134"/>
    </location>
</feature>
<dbReference type="InterPro" id="IPR010128">
    <property type="entry name" value="ATPase_T1SS_PrtD-like"/>
</dbReference>